<dbReference type="EMBL" id="JAHLFS010000040">
    <property type="protein sequence ID" value="MBU3851646.1"/>
    <property type="molecule type" value="Genomic_DNA"/>
</dbReference>
<keyword evidence="3 5" id="KW-0346">Stress response</keyword>
<dbReference type="PANTHER" id="PTHR34824:SF1">
    <property type="entry name" value="HEAT-INDUCIBLE TRANSCRIPTION REPRESSOR HRCA"/>
    <property type="match status" value="1"/>
</dbReference>
<dbReference type="SUPFAM" id="SSF55781">
    <property type="entry name" value="GAF domain-like"/>
    <property type="match status" value="1"/>
</dbReference>
<dbReference type="InterPro" id="IPR002571">
    <property type="entry name" value="HrcA"/>
</dbReference>
<dbReference type="InterPro" id="IPR036390">
    <property type="entry name" value="WH_DNA-bd_sf"/>
</dbReference>
<comment type="function">
    <text evidence="5">Negative regulator of class I heat shock genes (grpE-dnaK-dnaJ and groELS operons). Prevents heat-shock induction of these operons.</text>
</comment>
<evidence type="ECO:0000256" key="1">
    <source>
        <dbReference type="ARBA" id="ARBA00022491"/>
    </source>
</evidence>
<protein>
    <recommendedName>
        <fullName evidence="5">Heat-inducible transcription repressor HrcA</fullName>
    </recommendedName>
</protein>
<evidence type="ECO:0000259" key="6">
    <source>
        <dbReference type="Pfam" id="PF01628"/>
    </source>
</evidence>
<dbReference type="PANTHER" id="PTHR34824">
    <property type="entry name" value="HEAT-INDUCIBLE TRANSCRIPTION REPRESSOR HRCA"/>
    <property type="match status" value="1"/>
</dbReference>
<dbReference type="Pfam" id="PF01628">
    <property type="entry name" value="HrcA"/>
    <property type="match status" value="1"/>
</dbReference>
<gene>
    <name evidence="5 7" type="primary">hrcA</name>
    <name evidence="7" type="ORF">H9901_03000</name>
</gene>
<feature type="domain" description="Heat-inducible transcription repressor HrcA C-terminal" evidence="6">
    <location>
        <begin position="103"/>
        <end position="328"/>
    </location>
</feature>
<keyword evidence="4 5" id="KW-0804">Transcription</keyword>
<keyword evidence="1 5" id="KW-0678">Repressor</keyword>
<dbReference type="InterPro" id="IPR021153">
    <property type="entry name" value="HrcA_C"/>
</dbReference>
<dbReference type="SUPFAM" id="SSF46785">
    <property type="entry name" value="Winged helix' DNA-binding domain"/>
    <property type="match status" value="1"/>
</dbReference>
<evidence type="ECO:0000256" key="3">
    <source>
        <dbReference type="ARBA" id="ARBA00023016"/>
    </source>
</evidence>
<dbReference type="GO" id="GO:0003677">
    <property type="term" value="F:DNA binding"/>
    <property type="evidence" value="ECO:0007669"/>
    <property type="project" value="InterPro"/>
</dbReference>
<sequence length="350" mass="39066">MLTERQLLVLKAIIRLFTETGQPVGSKTLMAALPIKVSSATIRNDMAHLEEEHLIAKTHSSSGRVPTITGYRYYLDHLIKPTASPVDVATIKHSFDGNYHKLDEIVAQSANILSNLTSYTAIALGPNAAEARLTGFRLVPLGDQQVMAIIVTNAGTIENQVFALPPDVSGDEIEKVIRVINDQLVGLPITEVNQKLNNGKLKQIFMKYIASPEGFVDVFDDILTRLVHQRYYVGGRMNLLNYADHTDLSQLRSLYNVLDHDQGITNLLRDDQEDIDQHSDIHVHLGPEMTNDWWNNYSLITASYDVGKHGQGVVALLGPTKMPYSRIIGLLDALRGELAKRLNDYYMHLD</sequence>
<evidence type="ECO:0000256" key="4">
    <source>
        <dbReference type="ARBA" id="ARBA00023163"/>
    </source>
</evidence>
<dbReference type="InterPro" id="IPR023120">
    <property type="entry name" value="WHTH_transcript_rep_HrcA_IDD"/>
</dbReference>
<comment type="caution">
    <text evidence="7">The sequence shown here is derived from an EMBL/GenBank/DDBJ whole genome shotgun (WGS) entry which is preliminary data.</text>
</comment>
<dbReference type="AlphaFoldDB" id="A0A948TJF4"/>
<dbReference type="PIRSF" id="PIRSF005485">
    <property type="entry name" value="HrcA"/>
    <property type="match status" value="1"/>
</dbReference>
<dbReference type="InterPro" id="IPR036388">
    <property type="entry name" value="WH-like_DNA-bd_sf"/>
</dbReference>
<reference evidence="7" key="1">
    <citation type="journal article" date="2021" name="PeerJ">
        <title>Extensive microbial diversity within the chicken gut microbiome revealed by metagenomics and culture.</title>
        <authorList>
            <person name="Gilroy R."/>
            <person name="Ravi A."/>
            <person name="Getino M."/>
            <person name="Pursley I."/>
            <person name="Horton D.L."/>
            <person name="Alikhan N.F."/>
            <person name="Baker D."/>
            <person name="Gharbi K."/>
            <person name="Hall N."/>
            <person name="Watson M."/>
            <person name="Adriaenssens E.M."/>
            <person name="Foster-Nyarko E."/>
            <person name="Jarju S."/>
            <person name="Secka A."/>
            <person name="Antonio M."/>
            <person name="Oren A."/>
            <person name="Chaudhuri R.R."/>
            <person name="La Ragione R."/>
            <person name="Hildebrand F."/>
            <person name="Pallen M.J."/>
        </authorList>
    </citation>
    <scope>NUCLEOTIDE SEQUENCE</scope>
    <source>
        <strain evidence="7">F6-6636</strain>
    </source>
</reference>
<dbReference type="Gene3D" id="3.30.450.40">
    <property type="match status" value="1"/>
</dbReference>
<dbReference type="Proteomes" id="UP000777303">
    <property type="component" value="Unassembled WGS sequence"/>
</dbReference>
<dbReference type="NCBIfam" id="TIGR00331">
    <property type="entry name" value="hrcA"/>
    <property type="match status" value="1"/>
</dbReference>
<evidence type="ECO:0000256" key="2">
    <source>
        <dbReference type="ARBA" id="ARBA00023015"/>
    </source>
</evidence>
<dbReference type="InterPro" id="IPR029016">
    <property type="entry name" value="GAF-like_dom_sf"/>
</dbReference>
<dbReference type="HAMAP" id="MF_00081">
    <property type="entry name" value="HrcA"/>
    <property type="match status" value="1"/>
</dbReference>
<organism evidence="7 8">
    <name type="scientific">Candidatus Paralactobacillus gallistercoris</name>
    <dbReference type="NCBI Taxonomy" id="2838724"/>
    <lineage>
        <taxon>Bacteria</taxon>
        <taxon>Bacillati</taxon>
        <taxon>Bacillota</taxon>
        <taxon>Bacilli</taxon>
        <taxon>Lactobacillales</taxon>
        <taxon>Lactobacillaceae</taxon>
        <taxon>Lactobacillus</taxon>
    </lineage>
</organism>
<dbReference type="Gene3D" id="1.10.10.10">
    <property type="entry name" value="Winged helix-like DNA-binding domain superfamily/Winged helix DNA-binding domain"/>
    <property type="match status" value="1"/>
</dbReference>
<comment type="similarity">
    <text evidence="5">Belongs to the HrcA family.</text>
</comment>
<dbReference type="Gene3D" id="3.30.390.60">
    <property type="entry name" value="Heat-inducible transcription repressor hrca homolog, domain 3"/>
    <property type="match status" value="1"/>
</dbReference>
<evidence type="ECO:0000313" key="8">
    <source>
        <dbReference type="Proteomes" id="UP000777303"/>
    </source>
</evidence>
<proteinExistence type="inferred from homology"/>
<dbReference type="GO" id="GO:0045892">
    <property type="term" value="P:negative regulation of DNA-templated transcription"/>
    <property type="evidence" value="ECO:0007669"/>
    <property type="project" value="UniProtKB-UniRule"/>
</dbReference>
<reference evidence="7" key="2">
    <citation type="submission" date="2021-04" db="EMBL/GenBank/DDBJ databases">
        <authorList>
            <person name="Gilroy R."/>
        </authorList>
    </citation>
    <scope>NUCLEOTIDE SEQUENCE</scope>
    <source>
        <strain evidence="7">F6-6636</strain>
    </source>
</reference>
<keyword evidence="2 5" id="KW-0805">Transcription regulation</keyword>
<evidence type="ECO:0000313" key="7">
    <source>
        <dbReference type="EMBL" id="MBU3851646.1"/>
    </source>
</evidence>
<accession>A0A948TJF4</accession>
<evidence type="ECO:0000256" key="5">
    <source>
        <dbReference type="HAMAP-Rule" id="MF_00081"/>
    </source>
</evidence>
<name>A0A948TJF4_9LACO</name>